<dbReference type="InterPro" id="IPR032790">
    <property type="entry name" value="GDE_C"/>
</dbReference>
<protein>
    <submittedName>
        <fullName evidence="3">Amylo-alpha-1,6-glucosidase</fullName>
    </submittedName>
</protein>
<dbReference type="EMBL" id="CP036433">
    <property type="protein sequence ID" value="QDU98990.1"/>
    <property type="molecule type" value="Genomic_DNA"/>
</dbReference>
<evidence type="ECO:0000259" key="2">
    <source>
        <dbReference type="Pfam" id="PF12439"/>
    </source>
</evidence>
<evidence type="ECO:0000259" key="1">
    <source>
        <dbReference type="Pfam" id="PF06202"/>
    </source>
</evidence>
<dbReference type="AlphaFoldDB" id="A0A518E4I2"/>
<dbReference type="PANTHER" id="PTHR10569">
    <property type="entry name" value="GLYCOGEN DEBRANCHING ENZYME"/>
    <property type="match status" value="1"/>
</dbReference>
<evidence type="ECO:0000313" key="3">
    <source>
        <dbReference type="EMBL" id="QDU98990.1"/>
    </source>
</evidence>
<dbReference type="Pfam" id="PF12439">
    <property type="entry name" value="GDE_N"/>
    <property type="match status" value="1"/>
</dbReference>
<dbReference type="NCBIfam" id="TIGR01561">
    <property type="entry name" value="gde_arch"/>
    <property type="match status" value="1"/>
</dbReference>
<name>A0A518E4I2_9BACT</name>
<evidence type="ECO:0000313" key="4">
    <source>
        <dbReference type="Proteomes" id="UP000317648"/>
    </source>
</evidence>
<dbReference type="InterPro" id="IPR024742">
    <property type="entry name" value="Glycogen_debranch_N"/>
</dbReference>
<dbReference type="SUPFAM" id="SSF48208">
    <property type="entry name" value="Six-hairpin glycosidases"/>
    <property type="match status" value="1"/>
</dbReference>
<organism evidence="3 4">
    <name type="scientific">Lignipirellula cremea</name>
    <dbReference type="NCBI Taxonomy" id="2528010"/>
    <lineage>
        <taxon>Bacteria</taxon>
        <taxon>Pseudomonadati</taxon>
        <taxon>Planctomycetota</taxon>
        <taxon>Planctomycetia</taxon>
        <taxon>Pirellulales</taxon>
        <taxon>Pirellulaceae</taxon>
        <taxon>Lignipirellula</taxon>
    </lineage>
</organism>
<proteinExistence type="predicted"/>
<dbReference type="RefSeq" id="WP_145058659.1">
    <property type="nucleotide sequence ID" value="NZ_CP036433.1"/>
</dbReference>
<dbReference type="KEGG" id="lcre:Pla8534_69010"/>
<sequence>MTLHESETLAEWIETDGLGGFASGTVRGQRTRRYHALLLAARNPPADRLVLVNGMDVWAQTPGGTYPLSTQVYQGEVESPRGQRFLSSFTAEPWPVWRYALTEEVTVVLELLVAPGVPGTAMRWSVEGKRDGVSLHVRPFLSGRDFHGTHHANDVFQQATRRQDVSLVWQPYGDLPEIHVQTNAAFEESFQWYYGFLYTAEQERGLDALEDLASPGEFHADLSSHDACLLLSVDRPFSELCGSGTSSALETFALVAAKERLRREATGAESCVAGSYLVNRGEGKTVIAGYPWFGDWGRDTFIAMRGLCLTDPAGLPHARAILTGWADAVSEGMLPNRFPDQGTTPEFNSVDASLWYVIAVGEYLEASRQARQTLPAAEIQRLQQAVESILQGYAAGTRYGIRLDDDGLVAAGEPGVQLTWMDAKVGDWVVTPRIGKPVEIQALWLSALHIAGQFSDRWTDRFQQGKASFVDKFWNADRGCLFDVVDDQHEAGRVDDAMRPNQIFAVGGLPLVLLDDAQATSLVAAVEEKLLTPVGLRSLSPDHPAYQPHYQGDVRQRDGAYHQGTVWPWLIGPFVEAWLRVRRNSPAAKAEAAVRFLEQLQQHLAQAGLGHLSEICDGDAPHTPRGCPFQAWSYGEYLRIKRRLLTRR</sequence>
<feature type="domain" description="Glycogen debranching enzyme bacterial and archaeal type N-terminal" evidence="2">
    <location>
        <begin position="11"/>
        <end position="226"/>
    </location>
</feature>
<dbReference type="InterPro" id="IPR008928">
    <property type="entry name" value="6-hairpin_glycosidase_sf"/>
</dbReference>
<dbReference type="InterPro" id="IPR010401">
    <property type="entry name" value="AGL/Gdb1"/>
</dbReference>
<keyword evidence="4" id="KW-1185">Reference proteome</keyword>
<dbReference type="PANTHER" id="PTHR10569:SF2">
    <property type="entry name" value="GLYCOGEN DEBRANCHING ENZYME"/>
    <property type="match status" value="1"/>
</dbReference>
<dbReference type="InterPro" id="IPR006451">
    <property type="entry name" value="Glycogen_debranch_arc"/>
</dbReference>
<dbReference type="Proteomes" id="UP000317648">
    <property type="component" value="Chromosome"/>
</dbReference>
<feature type="domain" description="Glycogen debranching enzyme C-terminal" evidence="1">
    <location>
        <begin position="276"/>
        <end position="639"/>
    </location>
</feature>
<dbReference type="Pfam" id="PF06202">
    <property type="entry name" value="GDE_C"/>
    <property type="match status" value="1"/>
</dbReference>
<reference evidence="3 4" key="1">
    <citation type="submission" date="2019-02" db="EMBL/GenBank/DDBJ databases">
        <title>Deep-cultivation of Planctomycetes and their phenomic and genomic characterization uncovers novel biology.</title>
        <authorList>
            <person name="Wiegand S."/>
            <person name="Jogler M."/>
            <person name="Boedeker C."/>
            <person name="Pinto D."/>
            <person name="Vollmers J."/>
            <person name="Rivas-Marin E."/>
            <person name="Kohn T."/>
            <person name="Peeters S.H."/>
            <person name="Heuer A."/>
            <person name="Rast P."/>
            <person name="Oberbeckmann S."/>
            <person name="Bunk B."/>
            <person name="Jeske O."/>
            <person name="Meyerdierks A."/>
            <person name="Storesund J.E."/>
            <person name="Kallscheuer N."/>
            <person name="Luecker S."/>
            <person name="Lage O.M."/>
            <person name="Pohl T."/>
            <person name="Merkel B.J."/>
            <person name="Hornburger P."/>
            <person name="Mueller R.-W."/>
            <person name="Bruemmer F."/>
            <person name="Labrenz M."/>
            <person name="Spormann A.M."/>
            <person name="Op den Camp H."/>
            <person name="Overmann J."/>
            <person name="Amann R."/>
            <person name="Jetten M.S.M."/>
            <person name="Mascher T."/>
            <person name="Medema M.H."/>
            <person name="Devos D.P."/>
            <person name="Kaster A.-K."/>
            <person name="Ovreas L."/>
            <person name="Rohde M."/>
            <person name="Galperin M.Y."/>
            <person name="Jogler C."/>
        </authorList>
    </citation>
    <scope>NUCLEOTIDE SEQUENCE [LARGE SCALE GENOMIC DNA]</scope>
    <source>
        <strain evidence="3 4">Pla85_3_4</strain>
    </source>
</reference>
<dbReference type="OrthoDB" id="9761875at2"/>
<dbReference type="GO" id="GO:0005980">
    <property type="term" value="P:glycogen catabolic process"/>
    <property type="evidence" value="ECO:0007669"/>
    <property type="project" value="InterPro"/>
</dbReference>
<gene>
    <name evidence="3" type="ORF">Pla8534_69010</name>
</gene>
<accession>A0A518E4I2</accession>
<dbReference type="Gene3D" id="1.50.10.10">
    <property type="match status" value="1"/>
</dbReference>
<dbReference type="InterPro" id="IPR012341">
    <property type="entry name" value="6hp_glycosidase-like_sf"/>
</dbReference>
<dbReference type="GO" id="GO:0004135">
    <property type="term" value="F:amylo-alpha-1,6-glucosidase activity"/>
    <property type="evidence" value="ECO:0007669"/>
    <property type="project" value="InterPro"/>
</dbReference>
<dbReference type="GO" id="GO:0004134">
    <property type="term" value="F:4-alpha-glucanotransferase activity"/>
    <property type="evidence" value="ECO:0007669"/>
    <property type="project" value="InterPro"/>
</dbReference>